<keyword evidence="5 6" id="KW-0539">Nucleus</keyword>
<keyword evidence="8" id="KW-1185">Reference proteome</keyword>
<proteinExistence type="inferred from homology"/>
<dbReference type="PANTHER" id="PTHR13381:SF0">
    <property type="entry name" value="MEDIATOR OF RNA POLYMERASE II TRANSCRIPTION SUBUNIT 21"/>
    <property type="match status" value="1"/>
</dbReference>
<dbReference type="SUPFAM" id="SSF140718">
    <property type="entry name" value="Mediator hinge subcomplex-like"/>
    <property type="match status" value="1"/>
</dbReference>
<keyword evidence="4 6" id="KW-0804">Transcription</keyword>
<comment type="caution">
    <text evidence="7">The sequence shown here is derived from an EMBL/GenBank/DDBJ whole genome shotgun (WGS) entry which is preliminary data.</text>
</comment>
<dbReference type="GO" id="GO:0016592">
    <property type="term" value="C:mediator complex"/>
    <property type="evidence" value="ECO:0007669"/>
    <property type="project" value="UniProtKB-UniRule"/>
</dbReference>
<organism evidence="7 8">
    <name type="scientific">Tetrabaena socialis</name>
    <dbReference type="NCBI Taxonomy" id="47790"/>
    <lineage>
        <taxon>Eukaryota</taxon>
        <taxon>Viridiplantae</taxon>
        <taxon>Chlorophyta</taxon>
        <taxon>core chlorophytes</taxon>
        <taxon>Chlorophyceae</taxon>
        <taxon>CS clade</taxon>
        <taxon>Chlamydomonadales</taxon>
        <taxon>Tetrabaenaceae</taxon>
        <taxon>Tetrabaena</taxon>
    </lineage>
</organism>
<evidence type="ECO:0000256" key="1">
    <source>
        <dbReference type="ARBA" id="ARBA00004123"/>
    </source>
</evidence>
<comment type="function">
    <text evidence="6">Component of the Mediator complex, a coactivator involved in the regulated transcription of nearly all RNA polymerase II-dependent genes. Mediator functions as a bridge to convey information from gene-specific regulatory proteins to the basal RNA polymerase II transcription machinery. Mediator is recruited to promoters by direct interactions with regulatory proteins and serves as a scaffold for the assembly of a functional preinitiation complex with RNA polymerase II and the general transcription factors.</text>
</comment>
<dbReference type="GO" id="GO:0003712">
    <property type="term" value="F:transcription coregulator activity"/>
    <property type="evidence" value="ECO:0007669"/>
    <property type="project" value="TreeGrafter"/>
</dbReference>
<dbReference type="InterPro" id="IPR037212">
    <property type="entry name" value="Med7/Med21-like"/>
</dbReference>
<reference evidence="7 8" key="1">
    <citation type="journal article" date="2017" name="Mol. Biol. Evol.">
        <title>The 4-celled Tetrabaena socialis nuclear genome reveals the essential components for genetic control of cell number at the origin of multicellularity in the volvocine lineage.</title>
        <authorList>
            <person name="Featherston J."/>
            <person name="Arakaki Y."/>
            <person name="Hanschen E.R."/>
            <person name="Ferris P.J."/>
            <person name="Michod R.E."/>
            <person name="Olson B.J.S.C."/>
            <person name="Nozaki H."/>
            <person name="Durand P.M."/>
        </authorList>
    </citation>
    <scope>NUCLEOTIDE SEQUENCE [LARGE SCALE GENOMIC DNA]</scope>
    <source>
        <strain evidence="7 8">NIES-571</strain>
    </source>
</reference>
<dbReference type="Proteomes" id="UP000236333">
    <property type="component" value="Unassembled WGS sequence"/>
</dbReference>
<evidence type="ECO:0000256" key="6">
    <source>
        <dbReference type="RuleBase" id="RU366036"/>
    </source>
</evidence>
<evidence type="ECO:0000313" key="8">
    <source>
        <dbReference type="Proteomes" id="UP000236333"/>
    </source>
</evidence>
<dbReference type="OrthoDB" id="526653at2759"/>
<evidence type="ECO:0000256" key="5">
    <source>
        <dbReference type="ARBA" id="ARBA00023242"/>
    </source>
</evidence>
<comment type="subcellular location">
    <subcellularLocation>
        <location evidence="1 6">Nucleus</location>
    </subcellularLocation>
</comment>
<comment type="similarity">
    <text evidence="6">Belongs to the Mediator complex subunit 21 family.</text>
</comment>
<dbReference type="InterPro" id="IPR021384">
    <property type="entry name" value="Mediator_Med21"/>
</dbReference>
<dbReference type="Pfam" id="PF11221">
    <property type="entry name" value="Med21"/>
    <property type="match status" value="1"/>
</dbReference>
<evidence type="ECO:0000256" key="3">
    <source>
        <dbReference type="ARBA" id="ARBA00023159"/>
    </source>
</evidence>
<keyword evidence="3 6" id="KW-0010">Activator</keyword>
<evidence type="ECO:0000313" key="7">
    <source>
        <dbReference type="EMBL" id="PNH06267.1"/>
    </source>
</evidence>
<sequence>MSSDLLTELQRQLRDVNDQFASVVEQLVHIAPPVPVEPGEPVCVEPSVSQAEVQSKAQELSRALVQRFQDINAIVDKLPDLSEPPEQQDARISALLGEHHALRAELGTVMLEAERKLEEVHGCYEALSQHALVQAGKMGGSS</sequence>
<evidence type="ECO:0000256" key="2">
    <source>
        <dbReference type="ARBA" id="ARBA00023015"/>
    </source>
</evidence>
<dbReference type="PANTHER" id="PTHR13381">
    <property type="entry name" value="RNA POLYMERASE II HOLOENZYME COMPONENT SRB7"/>
    <property type="match status" value="1"/>
</dbReference>
<accession>A0A2J8A163</accession>
<comment type="subunit">
    <text evidence="6">Component of the Mediator complex.</text>
</comment>
<dbReference type="Gene3D" id="6.10.280.10">
    <property type="entry name" value="Mediator complex, subunit Med21"/>
    <property type="match status" value="1"/>
</dbReference>
<name>A0A2J8A163_9CHLO</name>
<protein>
    <recommendedName>
        <fullName evidence="6">Mediator of RNA polymerase II transcription subunit 21</fullName>
    </recommendedName>
</protein>
<evidence type="ECO:0000256" key="4">
    <source>
        <dbReference type="ARBA" id="ARBA00023163"/>
    </source>
</evidence>
<keyword evidence="2 6" id="KW-0805">Transcription regulation</keyword>
<dbReference type="AlphaFoldDB" id="A0A2J8A163"/>
<gene>
    <name evidence="7" type="ORF">TSOC_007382</name>
</gene>
<dbReference type="GO" id="GO:0006357">
    <property type="term" value="P:regulation of transcription by RNA polymerase II"/>
    <property type="evidence" value="ECO:0007669"/>
    <property type="project" value="TreeGrafter"/>
</dbReference>
<dbReference type="EMBL" id="PGGS01000247">
    <property type="protein sequence ID" value="PNH06267.1"/>
    <property type="molecule type" value="Genomic_DNA"/>
</dbReference>